<dbReference type="Proteomes" id="UP000746747">
    <property type="component" value="Unassembled WGS sequence"/>
</dbReference>
<proteinExistence type="predicted"/>
<gene>
    <name evidence="2" type="ORF">CJOHNSTONI_LOCUS10393</name>
</gene>
<reference evidence="2" key="1">
    <citation type="submission" date="2021-09" db="EMBL/GenBank/DDBJ databases">
        <authorList>
            <consortium name="Pathogen Informatics"/>
        </authorList>
    </citation>
    <scope>NUCLEOTIDE SEQUENCE</scope>
</reference>
<feature type="compositionally biased region" description="Acidic residues" evidence="1">
    <location>
        <begin position="49"/>
        <end position="59"/>
    </location>
</feature>
<evidence type="ECO:0000256" key="1">
    <source>
        <dbReference type="SAM" id="MobiDB-lite"/>
    </source>
</evidence>
<comment type="caution">
    <text evidence="2">The sequence shown here is derived from an EMBL/GenBank/DDBJ whole genome shotgun (WGS) entry which is preliminary data.</text>
</comment>
<name>A0A8J2MFD2_9BILA</name>
<dbReference type="AlphaFoldDB" id="A0A8J2MFD2"/>
<organism evidence="2 3">
    <name type="scientific">Cercopithifilaria johnstoni</name>
    <dbReference type="NCBI Taxonomy" id="2874296"/>
    <lineage>
        <taxon>Eukaryota</taxon>
        <taxon>Metazoa</taxon>
        <taxon>Ecdysozoa</taxon>
        <taxon>Nematoda</taxon>
        <taxon>Chromadorea</taxon>
        <taxon>Rhabditida</taxon>
        <taxon>Spirurina</taxon>
        <taxon>Spiruromorpha</taxon>
        <taxon>Filarioidea</taxon>
        <taxon>Onchocercidae</taxon>
        <taxon>Cercopithifilaria</taxon>
    </lineage>
</organism>
<dbReference type="EMBL" id="CAKAEH010002057">
    <property type="protein sequence ID" value="CAG9540923.1"/>
    <property type="molecule type" value="Genomic_DNA"/>
</dbReference>
<accession>A0A8J2MFD2</accession>
<keyword evidence="3" id="KW-1185">Reference proteome</keyword>
<feature type="region of interest" description="Disordered" evidence="1">
    <location>
        <begin position="46"/>
        <end position="69"/>
    </location>
</feature>
<protein>
    <submittedName>
        <fullName evidence="2">Uncharacterized protein</fullName>
    </submittedName>
</protein>
<evidence type="ECO:0000313" key="2">
    <source>
        <dbReference type="EMBL" id="CAG9540923.1"/>
    </source>
</evidence>
<sequence>MECAEPLHYNFDAISCQENRQHIRERNNSSTTTALCSFSSPITLIRNDDNDDDDDDDDNELKTDSSSSNYLQRKITNGMDAATSLFSSIGTIGSW</sequence>
<evidence type="ECO:0000313" key="3">
    <source>
        <dbReference type="Proteomes" id="UP000746747"/>
    </source>
</evidence>